<dbReference type="InParanoid" id="K0KPP1"/>
<proteinExistence type="inferred from homology"/>
<protein>
    <submittedName>
        <fullName evidence="9">RNA exonuclease NEF-sp</fullName>
        <ecNumber evidence="9">3.1.-.-</ecNumber>
    </submittedName>
</protein>
<dbReference type="InterPro" id="IPR012337">
    <property type="entry name" value="RNaseH-like_sf"/>
</dbReference>
<dbReference type="PANTHER" id="PTHR12801:SF115">
    <property type="entry name" value="FI18136P1-RELATED"/>
    <property type="match status" value="1"/>
</dbReference>
<dbReference type="InterPro" id="IPR047021">
    <property type="entry name" value="REXO1/3/4-like"/>
</dbReference>
<keyword evidence="3" id="KW-0698">rRNA processing</keyword>
<dbReference type="PANTHER" id="PTHR12801">
    <property type="entry name" value="RNA EXONUCLEASE REXO1 / RECO3 FAMILY MEMBER-RELATED"/>
    <property type="match status" value="1"/>
</dbReference>
<keyword evidence="6 9" id="KW-0269">Exonuclease</keyword>
<evidence type="ECO:0000313" key="10">
    <source>
        <dbReference type="Proteomes" id="UP000009328"/>
    </source>
</evidence>
<dbReference type="GO" id="GO:0004527">
    <property type="term" value="F:exonuclease activity"/>
    <property type="evidence" value="ECO:0007669"/>
    <property type="project" value="UniProtKB-KW"/>
</dbReference>
<evidence type="ECO:0000256" key="7">
    <source>
        <dbReference type="ARBA" id="ARBA00023242"/>
    </source>
</evidence>
<dbReference type="SUPFAM" id="SSF53098">
    <property type="entry name" value="Ribonuclease H-like"/>
    <property type="match status" value="1"/>
</dbReference>
<dbReference type="SMART" id="SM00479">
    <property type="entry name" value="EXOIII"/>
    <property type="match status" value="1"/>
</dbReference>
<dbReference type="GO" id="GO:0003676">
    <property type="term" value="F:nucleic acid binding"/>
    <property type="evidence" value="ECO:0007669"/>
    <property type="project" value="InterPro"/>
</dbReference>
<evidence type="ECO:0000259" key="8">
    <source>
        <dbReference type="SMART" id="SM00479"/>
    </source>
</evidence>
<dbReference type="Gene3D" id="3.30.420.10">
    <property type="entry name" value="Ribonuclease H-like superfamily/Ribonuclease H"/>
    <property type="match status" value="1"/>
</dbReference>
<dbReference type="STRING" id="1206466.K0KPP1"/>
<dbReference type="CDD" id="cd06145">
    <property type="entry name" value="REX1_like"/>
    <property type="match status" value="1"/>
</dbReference>
<dbReference type="Proteomes" id="UP000009328">
    <property type="component" value="Unassembled WGS sequence"/>
</dbReference>
<gene>
    <name evidence="9" type="ORF">BN7_4549</name>
</gene>
<dbReference type="Pfam" id="PF00929">
    <property type="entry name" value="RNase_T"/>
    <property type="match status" value="1"/>
</dbReference>
<evidence type="ECO:0000256" key="2">
    <source>
        <dbReference type="ARBA" id="ARBA00006357"/>
    </source>
</evidence>
<dbReference type="EMBL" id="CAIF01000177">
    <property type="protein sequence ID" value="CCH44971.1"/>
    <property type="molecule type" value="Genomic_DNA"/>
</dbReference>
<dbReference type="InterPro" id="IPR036397">
    <property type="entry name" value="RNaseH_sf"/>
</dbReference>
<dbReference type="GO" id="GO:0005634">
    <property type="term" value="C:nucleus"/>
    <property type="evidence" value="ECO:0007669"/>
    <property type="project" value="UniProtKB-SubCell"/>
</dbReference>
<organism evidence="9 10">
    <name type="scientific">Wickerhamomyces ciferrii (strain ATCC 14091 / BCRC 22168 / CBS 111 / JCM 3599 / NBRC 0793 / NRRL Y-1031 F-60-10)</name>
    <name type="common">Yeast</name>
    <name type="synonym">Pichia ciferrii</name>
    <dbReference type="NCBI Taxonomy" id="1206466"/>
    <lineage>
        <taxon>Eukaryota</taxon>
        <taxon>Fungi</taxon>
        <taxon>Dikarya</taxon>
        <taxon>Ascomycota</taxon>
        <taxon>Saccharomycotina</taxon>
        <taxon>Saccharomycetes</taxon>
        <taxon>Phaffomycetales</taxon>
        <taxon>Wickerhamomycetaceae</taxon>
        <taxon>Wickerhamomyces</taxon>
    </lineage>
</organism>
<evidence type="ECO:0000256" key="6">
    <source>
        <dbReference type="ARBA" id="ARBA00022839"/>
    </source>
</evidence>
<evidence type="ECO:0000256" key="4">
    <source>
        <dbReference type="ARBA" id="ARBA00022722"/>
    </source>
</evidence>
<comment type="caution">
    <text evidence="9">The sequence shown here is derived from an EMBL/GenBank/DDBJ whole genome shotgun (WGS) entry which is preliminary data.</text>
</comment>
<sequence length="215" mass="25373">MRLRNMLLVFEDLIERGFPLHPDAPNRPEDFLDSEDEDDPYVDSYYDKSVSPGEKKYVLDCEMIETTFGDEVARVTLIDWNENVCIDKLIRPRGRIIDTRYHITGIEESDLLESDYTLQRIQKLILDIFLDANHILIGHALHNDLKVLKLRHPRIIDTQDLYQHIYQLSYVPSLRSLAWKFLHESIQNNGHDSVEDALATLHLVKRFERNIKLRY</sequence>
<evidence type="ECO:0000313" key="9">
    <source>
        <dbReference type="EMBL" id="CCH44971.1"/>
    </source>
</evidence>
<name>K0KPP1_WICCF</name>
<evidence type="ECO:0000256" key="5">
    <source>
        <dbReference type="ARBA" id="ARBA00022801"/>
    </source>
</evidence>
<feature type="domain" description="Exonuclease" evidence="8">
    <location>
        <begin position="55"/>
        <end position="213"/>
    </location>
</feature>
<evidence type="ECO:0000256" key="3">
    <source>
        <dbReference type="ARBA" id="ARBA00022552"/>
    </source>
</evidence>
<dbReference type="eggNOG" id="KOG2248">
    <property type="taxonomic scope" value="Eukaryota"/>
</dbReference>
<accession>K0KPP1</accession>
<dbReference type="AlphaFoldDB" id="K0KPP1"/>
<dbReference type="EC" id="3.1.-.-" evidence="9"/>
<dbReference type="InterPro" id="IPR013520">
    <property type="entry name" value="Ribonucl_H"/>
</dbReference>
<keyword evidence="5 9" id="KW-0378">Hydrolase</keyword>
<comment type="similarity">
    <text evidence="2">Belongs to the REXO1/REXO3 family.</text>
</comment>
<dbReference type="InterPro" id="IPR034922">
    <property type="entry name" value="REX1-like_exo"/>
</dbReference>
<dbReference type="GO" id="GO:0006364">
    <property type="term" value="P:rRNA processing"/>
    <property type="evidence" value="ECO:0007669"/>
    <property type="project" value="UniProtKB-KW"/>
</dbReference>
<keyword evidence="10" id="KW-1185">Reference proteome</keyword>
<dbReference type="HOGENOM" id="CLU_109940_0_0_1"/>
<reference evidence="9 10" key="1">
    <citation type="journal article" date="2012" name="Eukaryot. Cell">
        <title>Draft genome sequence of Wickerhamomyces ciferrii NRRL Y-1031 F-60-10.</title>
        <authorList>
            <person name="Schneider J."/>
            <person name="Andrea H."/>
            <person name="Blom J."/>
            <person name="Jaenicke S."/>
            <person name="Ruckert C."/>
            <person name="Schorsch C."/>
            <person name="Szczepanowski R."/>
            <person name="Farwick M."/>
            <person name="Goesmann A."/>
            <person name="Puhler A."/>
            <person name="Schaffer S."/>
            <person name="Tauch A."/>
            <person name="Kohler T."/>
            <person name="Brinkrolf K."/>
        </authorList>
    </citation>
    <scope>NUCLEOTIDE SEQUENCE [LARGE SCALE GENOMIC DNA]</scope>
    <source>
        <strain evidence="10">ATCC 14091 / BCRC 22168 / CBS 111 / JCM 3599 / NBRC 0793 / NRRL Y-1031 F-60-10</strain>
    </source>
</reference>
<evidence type="ECO:0000256" key="1">
    <source>
        <dbReference type="ARBA" id="ARBA00004123"/>
    </source>
</evidence>
<keyword evidence="4" id="KW-0540">Nuclease</keyword>
<keyword evidence="7" id="KW-0539">Nucleus</keyword>
<comment type="subcellular location">
    <subcellularLocation>
        <location evidence="1">Nucleus</location>
    </subcellularLocation>
</comment>